<feature type="region of interest" description="Disordered" evidence="7">
    <location>
        <begin position="647"/>
        <end position="763"/>
    </location>
</feature>
<feature type="region of interest" description="Disordered" evidence="7">
    <location>
        <begin position="377"/>
        <end position="448"/>
    </location>
</feature>
<feature type="compositionally biased region" description="Low complexity" evidence="7">
    <location>
        <begin position="388"/>
        <end position="407"/>
    </location>
</feature>
<evidence type="ECO:0000256" key="1">
    <source>
        <dbReference type="ARBA" id="ARBA00022527"/>
    </source>
</evidence>
<evidence type="ECO:0000256" key="4">
    <source>
        <dbReference type="ARBA" id="ARBA00022777"/>
    </source>
</evidence>
<gene>
    <name evidence="9" type="ORF">PHLGIDRAFT_124272</name>
</gene>
<dbReference type="SMART" id="SM00220">
    <property type="entry name" value="S_TKc"/>
    <property type="match status" value="1"/>
</dbReference>
<accession>A0A0C3SFH2</accession>
<keyword evidence="2" id="KW-0808">Transferase</keyword>
<evidence type="ECO:0000256" key="2">
    <source>
        <dbReference type="ARBA" id="ARBA00022679"/>
    </source>
</evidence>
<sequence length="779" mass="86359">MVAPAQSASSPPPPQVGTLIDNDSLELVEILGYGGYGIVYRAIDTYSPQPTSYAVKCLPHSNKRNAVRQRQLHIREITLHQLASAHPGVVTLHRVIEDQQYTWIVMDYCPDGDLFTQILHNRKYLGNNDLIREVFLQLLDAVEYCHSLNIYHRDLKPENILCFDDGLRLAITDFGLATTERMSTEFRTGSVYHMSPECQGGEFAPTKSYSPLFNDIWSLGIILLNLITGRNPWKSASADDCTFQAYLKDPAHFLPTVLPISDEVNRLLVRTLEVDWRHRGTLREMRQAVKMIRNFYSDDVLFEDSMARCPWEAGVNVDDGEEEESGSDEPEPVQEVIPEPQPEAEHEDFLDAHKQSHWSPNSDSEMVFAARPSVHYSSWDDASSYGKTSTARSATRSLSPSPSLLSRGQYDDLRTPSGPSLYSLVSSSPSIPSPPLTPGPDEAFFNGEAPRRPARLTLDINGLQTDYYAPNVDMLSAVSSAAMQTALDSANFEYDAYTQFYVAESEKMVTSSEDMGMAITPTTEYDFDEDAIDELSTYSYPTVEYDAYNMEEESAARPESPVLGLDLGLPSTASTTAMEASSSFSWSTVPSNPPSAMPTPDYSFLNFIPSPNASSQVPQFRFQPTSYPSSSATFNATPGSSFLDYTPAAAAPSTHTPAYSRSRSRSRRSRILNPVRLAFTRRSRSPTPPLPQQADSQQQFVTHWTLSTSVSPEHPPSLACFASPAPSPSRTPPAGQATSTSVQEKSTIGMRRRTTKRRLRSAKDWFSPGRLFAAVMPSP</sequence>
<keyword evidence="1" id="KW-0723">Serine/threonine-protein kinase</keyword>
<evidence type="ECO:0000256" key="5">
    <source>
        <dbReference type="ARBA" id="ARBA00022840"/>
    </source>
</evidence>
<keyword evidence="5 6" id="KW-0067">ATP-binding</keyword>
<dbReference type="OrthoDB" id="541276at2759"/>
<dbReference type="STRING" id="745531.A0A0C3SFH2"/>
<evidence type="ECO:0000259" key="8">
    <source>
        <dbReference type="PROSITE" id="PS50011"/>
    </source>
</evidence>
<feature type="compositionally biased region" description="Polar residues" evidence="7">
    <location>
        <begin position="693"/>
        <end position="711"/>
    </location>
</feature>
<feature type="domain" description="Protein kinase" evidence="8">
    <location>
        <begin position="25"/>
        <end position="296"/>
    </location>
</feature>
<dbReference type="Proteomes" id="UP000053257">
    <property type="component" value="Unassembled WGS sequence"/>
</dbReference>
<dbReference type="PANTHER" id="PTHR24345">
    <property type="entry name" value="SERINE/THREONINE-PROTEIN KINASE PLK"/>
    <property type="match status" value="1"/>
</dbReference>
<dbReference type="InterPro" id="IPR011009">
    <property type="entry name" value="Kinase-like_dom_sf"/>
</dbReference>
<feature type="compositionally biased region" description="Basic residues" evidence="7">
    <location>
        <begin position="750"/>
        <end position="760"/>
    </location>
</feature>
<feature type="compositionally biased region" description="Low complexity" evidence="7">
    <location>
        <begin position="416"/>
        <end position="430"/>
    </location>
</feature>
<protein>
    <recommendedName>
        <fullName evidence="8">Protein kinase domain-containing protein</fullName>
    </recommendedName>
</protein>
<keyword evidence="10" id="KW-1185">Reference proteome</keyword>
<dbReference type="Gene3D" id="1.10.510.10">
    <property type="entry name" value="Transferase(Phosphotransferase) domain 1"/>
    <property type="match status" value="1"/>
</dbReference>
<dbReference type="InterPro" id="IPR000719">
    <property type="entry name" value="Prot_kinase_dom"/>
</dbReference>
<dbReference type="InterPro" id="IPR008271">
    <property type="entry name" value="Ser/Thr_kinase_AS"/>
</dbReference>
<proteinExistence type="predicted"/>
<feature type="compositionally biased region" description="Acidic residues" evidence="7">
    <location>
        <begin position="318"/>
        <end position="332"/>
    </location>
</feature>
<dbReference type="SUPFAM" id="SSF56112">
    <property type="entry name" value="Protein kinase-like (PK-like)"/>
    <property type="match status" value="1"/>
</dbReference>
<reference evidence="9 10" key="1">
    <citation type="journal article" date="2014" name="PLoS Genet.">
        <title>Analysis of the Phlebiopsis gigantea genome, transcriptome and secretome provides insight into its pioneer colonization strategies of wood.</title>
        <authorList>
            <person name="Hori C."/>
            <person name="Ishida T."/>
            <person name="Igarashi K."/>
            <person name="Samejima M."/>
            <person name="Suzuki H."/>
            <person name="Master E."/>
            <person name="Ferreira P."/>
            <person name="Ruiz-Duenas F.J."/>
            <person name="Held B."/>
            <person name="Canessa P."/>
            <person name="Larrondo L.F."/>
            <person name="Schmoll M."/>
            <person name="Druzhinina I.S."/>
            <person name="Kubicek C.P."/>
            <person name="Gaskell J.A."/>
            <person name="Kersten P."/>
            <person name="St John F."/>
            <person name="Glasner J."/>
            <person name="Sabat G."/>
            <person name="Splinter BonDurant S."/>
            <person name="Syed K."/>
            <person name="Yadav J."/>
            <person name="Mgbeahuruike A.C."/>
            <person name="Kovalchuk A."/>
            <person name="Asiegbu F.O."/>
            <person name="Lackner G."/>
            <person name="Hoffmeister D."/>
            <person name="Rencoret J."/>
            <person name="Gutierrez A."/>
            <person name="Sun H."/>
            <person name="Lindquist E."/>
            <person name="Barry K."/>
            <person name="Riley R."/>
            <person name="Grigoriev I.V."/>
            <person name="Henrissat B."/>
            <person name="Kues U."/>
            <person name="Berka R.M."/>
            <person name="Martinez A.T."/>
            <person name="Covert S.F."/>
            <person name="Blanchette R.A."/>
            <person name="Cullen D."/>
        </authorList>
    </citation>
    <scope>NUCLEOTIDE SEQUENCE [LARGE SCALE GENOMIC DNA]</scope>
    <source>
        <strain evidence="9 10">11061_1 CR5-6</strain>
    </source>
</reference>
<feature type="compositionally biased region" description="Low complexity" evidence="7">
    <location>
        <begin position="647"/>
        <end position="661"/>
    </location>
</feature>
<keyword evidence="3 6" id="KW-0547">Nucleotide-binding</keyword>
<name>A0A0C3SFH2_PHLG1</name>
<dbReference type="EMBL" id="KN840441">
    <property type="protein sequence ID" value="KIP12080.1"/>
    <property type="molecule type" value="Genomic_DNA"/>
</dbReference>
<dbReference type="Pfam" id="PF00069">
    <property type="entry name" value="Pkinase"/>
    <property type="match status" value="1"/>
</dbReference>
<dbReference type="PROSITE" id="PS50011">
    <property type="entry name" value="PROTEIN_KINASE_DOM"/>
    <property type="match status" value="1"/>
</dbReference>
<feature type="region of interest" description="Disordered" evidence="7">
    <location>
        <begin position="317"/>
        <end position="336"/>
    </location>
</feature>
<dbReference type="HOGENOM" id="CLU_000288_172_0_1"/>
<evidence type="ECO:0000256" key="3">
    <source>
        <dbReference type="ARBA" id="ARBA00022741"/>
    </source>
</evidence>
<dbReference type="PROSITE" id="PS00108">
    <property type="entry name" value="PROTEIN_KINASE_ST"/>
    <property type="match status" value="1"/>
</dbReference>
<dbReference type="GO" id="GO:0005634">
    <property type="term" value="C:nucleus"/>
    <property type="evidence" value="ECO:0007669"/>
    <property type="project" value="TreeGrafter"/>
</dbReference>
<organism evidence="9 10">
    <name type="scientific">Phlebiopsis gigantea (strain 11061_1 CR5-6)</name>
    <name type="common">White-rot fungus</name>
    <name type="synonym">Peniophora gigantea</name>
    <dbReference type="NCBI Taxonomy" id="745531"/>
    <lineage>
        <taxon>Eukaryota</taxon>
        <taxon>Fungi</taxon>
        <taxon>Dikarya</taxon>
        <taxon>Basidiomycota</taxon>
        <taxon>Agaricomycotina</taxon>
        <taxon>Agaricomycetes</taxon>
        <taxon>Polyporales</taxon>
        <taxon>Phanerochaetaceae</taxon>
        <taxon>Phlebiopsis</taxon>
    </lineage>
</organism>
<evidence type="ECO:0000313" key="9">
    <source>
        <dbReference type="EMBL" id="KIP12080.1"/>
    </source>
</evidence>
<feature type="binding site" evidence="6">
    <location>
        <position position="56"/>
    </location>
    <ligand>
        <name>ATP</name>
        <dbReference type="ChEBI" id="CHEBI:30616"/>
    </ligand>
</feature>
<dbReference type="PROSITE" id="PS00107">
    <property type="entry name" value="PROTEIN_KINASE_ATP"/>
    <property type="match status" value="1"/>
</dbReference>
<dbReference type="AlphaFoldDB" id="A0A0C3SFH2"/>
<feature type="compositionally biased region" description="Polar residues" evidence="7">
    <location>
        <begin position="736"/>
        <end position="746"/>
    </location>
</feature>
<keyword evidence="4" id="KW-0418">Kinase</keyword>
<evidence type="ECO:0000313" key="10">
    <source>
        <dbReference type="Proteomes" id="UP000053257"/>
    </source>
</evidence>
<dbReference type="GO" id="GO:0004674">
    <property type="term" value="F:protein serine/threonine kinase activity"/>
    <property type="evidence" value="ECO:0007669"/>
    <property type="project" value="UniProtKB-KW"/>
</dbReference>
<dbReference type="GO" id="GO:0005524">
    <property type="term" value="F:ATP binding"/>
    <property type="evidence" value="ECO:0007669"/>
    <property type="project" value="UniProtKB-UniRule"/>
</dbReference>
<dbReference type="PANTHER" id="PTHR24345:SF91">
    <property type="entry name" value="SERINE_THREONINE-PROTEIN KINASE PLK4"/>
    <property type="match status" value="1"/>
</dbReference>
<evidence type="ECO:0000256" key="7">
    <source>
        <dbReference type="SAM" id="MobiDB-lite"/>
    </source>
</evidence>
<dbReference type="InterPro" id="IPR017441">
    <property type="entry name" value="Protein_kinase_ATP_BS"/>
</dbReference>
<evidence type="ECO:0000256" key="6">
    <source>
        <dbReference type="PROSITE-ProRule" id="PRU10141"/>
    </source>
</evidence>